<keyword evidence="7" id="KW-1185">Reference proteome</keyword>
<dbReference type="Gramene" id="Manes.02G163100.1.v8.1">
    <property type="protein sequence ID" value="Manes.02G163100.1.v8.1.CDS"/>
    <property type="gene ID" value="Manes.02G163100.v8.1"/>
</dbReference>
<organism evidence="6 7">
    <name type="scientific">Manihot esculenta</name>
    <name type="common">Cassava</name>
    <name type="synonym">Jatropha manihot</name>
    <dbReference type="NCBI Taxonomy" id="3983"/>
    <lineage>
        <taxon>Eukaryota</taxon>
        <taxon>Viridiplantae</taxon>
        <taxon>Streptophyta</taxon>
        <taxon>Embryophyta</taxon>
        <taxon>Tracheophyta</taxon>
        <taxon>Spermatophyta</taxon>
        <taxon>Magnoliopsida</taxon>
        <taxon>eudicotyledons</taxon>
        <taxon>Gunneridae</taxon>
        <taxon>Pentapetalae</taxon>
        <taxon>rosids</taxon>
        <taxon>fabids</taxon>
        <taxon>Malpighiales</taxon>
        <taxon>Euphorbiaceae</taxon>
        <taxon>Crotonoideae</taxon>
        <taxon>Manihoteae</taxon>
        <taxon>Manihot</taxon>
    </lineage>
</organism>
<evidence type="ECO:0000256" key="5">
    <source>
        <dbReference type="SAM" id="SignalP"/>
    </source>
</evidence>
<evidence type="ECO:0000256" key="2">
    <source>
        <dbReference type="ARBA" id="ARBA00022729"/>
    </source>
</evidence>
<dbReference type="STRING" id="3983.A0A2C9WEG1"/>
<feature type="chain" id="PRO_5012180720" evidence="5">
    <location>
        <begin position="23"/>
        <end position="378"/>
    </location>
</feature>
<evidence type="ECO:0000256" key="1">
    <source>
        <dbReference type="ARBA" id="ARBA00008668"/>
    </source>
</evidence>
<dbReference type="PANTHER" id="PTHR22835">
    <property type="entry name" value="ZINC FINGER FYVE DOMAIN CONTAINING PROTEIN"/>
    <property type="match status" value="1"/>
</dbReference>
<dbReference type="Proteomes" id="UP000091857">
    <property type="component" value="Chromosome 2"/>
</dbReference>
<keyword evidence="3" id="KW-0378">Hydrolase</keyword>
<evidence type="ECO:0000313" key="7">
    <source>
        <dbReference type="Proteomes" id="UP000091857"/>
    </source>
</evidence>
<accession>A0A2C9WEG1</accession>
<reference evidence="7" key="1">
    <citation type="journal article" date="2016" name="Nat. Biotechnol.">
        <title>Sequencing wild and cultivated cassava and related species reveals extensive interspecific hybridization and genetic diversity.</title>
        <authorList>
            <person name="Bredeson J.V."/>
            <person name="Lyons J.B."/>
            <person name="Prochnik S.E."/>
            <person name="Wu G.A."/>
            <person name="Ha C.M."/>
            <person name="Edsinger-Gonzales E."/>
            <person name="Grimwood J."/>
            <person name="Schmutz J."/>
            <person name="Rabbi I.Y."/>
            <person name="Egesi C."/>
            <person name="Nauluvula P."/>
            <person name="Lebot V."/>
            <person name="Ndunguru J."/>
            <person name="Mkamilo G."/>
            <person name="Bart R.S."/>
            <person name="Setter T.L."/>
            <person name="Gleadow R.M."/>
            <person name="Kulakow P."/>
            <person name="Ferguson M.E."/>
            <person name="Rounsley S."/>
            <person name="Rokhsar D.S."/>
        </authorList>
    </citation>
    <scope>NUCLEOTIDE SEQUENCE [LARGE SCALE GENOMIC DNA]</scope>
    <source>
        <strain evidence="7">cv. AM560-2</strain>
    </source>
</reference>
<dbReference type="Gene3D" id="3.40.50.1110">
    <property type="entry name" value="SGNH hydrolase"/>
    <property type="match status" value="1"/>
</dbReference>
<evidence type="ECO:0000256" key="4">
    <source>
        <dbReference type="ARBA" id="ARBA00023180"/>
    </source>
</evidence>
<dbReference type="InterPro" id="IPR036514">
    <property type="entry name" value="SGNH_hydro_sf"/>
</dbReference>
<keyword evidence="4" id="KW-0325">Glycoprotein</keyword>
<comment type="similarity">
    <text evidence="1">Belongs to the 'GDSL' lipolytic enzyme family.</text>
</comment>
<dbReference type="PANTHER" id="PTHR22835:SF292">
    <property type="entry name" value="ESTERASE-LIKE ISOFORM X1"/>
    <property type="match status" value="1"/>
</dbReference>
<sequence>MEFNKPIVALSFILCMLCSTYASGFPAIFNFGDSNSDTGGLSAAFSPRNSPYGQTFFQMPVGRCSDGRLIIDFIAESFNLPYLSSYLNSLGANYTHGANFATASSTITVPPSIIPQAGGFSPFNLDVQYEQFLQFMTRSQIIKEQGGTFAELMPEKDYFGKALYTFDIGQNDLAVRFLDNMTVKEVKAIVPDIVDGFSENVKKIYNLGARSFWIHNTGPIGCLSFILEDFPSAKKDNAGCAEAYNEVAQLFNLNLKSSICQLRIDLPLASFTYVDIYSIKYSLYSEPQKHGFEFPHVACCGYGGKYNYSSVAECGDRVITEDGNRIVVDACPSPANRVMWDGVHYTEAANRYVFDQISTGAFLEHSAAFNMPPLISSS</sequence>
<feature type="signal peptide" evidence="5">
    <location>
        <begin position="1"/>
        <end position="22"/>
    </location>
</feature>
<dbReference type="EMBL" id="CM004388">
    <property type="protein sequence ID" value="OAY58265.1"/>
    <property type="molecule type" value="Genomic_DNA"/>
</dbReference>
<comment type="caution">
    <text evidence="6">The sequence shown here is derived from an EMBL/GenBank/DDBJ whole genome shotgun (WGS) entry which is preliminary data.</text>
</comment>
<dbReference type="OMA" id="ERDKYGC"/>
<dbReference type="InterPro" id="IPR001087">
    <property type="entry name" value="GDSL"/>
</dbReference>
<dbReference type="InterPro" id="IPR035669">
    <property type="entry name" value="SGNH_plant_lipase-like"/>
</dbReference>
<keyword evidence="2 5" id="KW-0732">Signal</keyword>
<dbReference type="GO" id="GO:0016788">
    <property type="term" value="F:hydrolase activity, acting on ester bonds"/>
    <property type="evidence" value="ECO:0007669"/>
    <property type="project" value="InterPro"/>
</dbReference>
<evidence type="ECO:0000313" key="6">
    <source>
        <dbReference type="EMBL" id="OAY58265.1"/>
    </source>
</evidence>
<dbReference type="CDD" id="cd01837">
    <property type="entry name" value="SGNH_plant_lipase_like"/>
    <property type="match status" value="1"/>
</dbReference>
<gene>
    <name evidence="6" type="ORF">MANES_02G163100v8</name>
</gene>
<dbReference type="OrthoDB" id="1600564at2759"/>
<protein>
    <submittedName>
        <fullName evidence="6">Uncharacterized protein</fullName>
    </submittedName>
</protein>
<proteinExistence type="inferred from homology"/>
<dbReference type="Pfam" id="PF00657">
    <property type="entry name" value="Lipase_GDSL"/>
    <property type="match status" value="1"/>
</dbReference>
<evidence type="ECO:0000256" key="3">
    <source>
        <dbReference type="ARBA" id="ARBA00022801"/>
    </source>
</evidence>
<name>A0A2C9WEG1_MANES</name>
<dbReference type="AlphaFoldDB" id="A0A2C9WEG1"/>